<comment type="similarity">
    <text evidence="6">Belongs to the KdsB family.</text>
</comment>
<evidence type="ECO:0000256" key="5">
    <source>
        <dbReference type="ARBA" id="ARBA00060624"/>
    </source>
</evidence>
<dbReference type="AlphaFoldDB" id="A0A830H9L4"/>
<comment type="subcellular location">
    <subcellularLocation>
        <location evidence="1">Membrane</location>
    </subcellularLocation>
</comment>
<keyword evidence="2" id="KW-0808">Transferase</keyword>
<accession>A0A830H9L4</accession>
<comment type="pathway">
    <text evidence="5">Nucleotide-sugar biosynthesis; CMP-3-deoxy-D-manno-octulosonate biosynthesis; CMP-3-deoxy-D-manno-octulosonate from 3-deoxy-D-manno-octulosonate and CTP: step 1/1.</text>
</comment>
<evidence type="ECO:0000256" key="9">
    <source>
        <dbReference type="SAM" id="MobiDB-lite"/>
    </source>
</evidence>
<keyword evidence="3" id="KW-0548">Nucleotidyltransferase</keyword>
<evidence type="ECO:0000256" key="7">
    <source>
        <dbReference type="ARBA" id="ARBA00066873"/>
    </source>
</evidence>
<name>A0A830H9L4_9CHLO</name>
<dbReference type="EC" id="2.7.7.38" evidence="7"/>
<dbReference type="InterPro" id="IPR003329">
    <property type="entry name" value="Cytidylyl_trans"/>
</dbReference>
<dbReference type="HAMAP" id="MF_00057">
    <property type="entry name" value="KdsB"/>
    <property type="match status" value="1"/>
</dbReference>
<dbReference type="GO" id="GO:0044281">
    <property type="term" value="P:small molecule metabolic process"/>
    <property type="evidence" value="ECO:0007669"/>
    <property type="project" value="UniProtKB-ARBA"/>
</dbReference>
<evidence type="ECO:0000313" key="10">
    <source>
        <dbReference type="EMBL" id="GHP02291.1"/>
    </source>
</evidence>
<gene>
    <name evidence="10" type="ORF">PPROV_000104800</name>
</gene>
<dbReference type="CDD" id="cd02517">
    <property type="entry name" value="CMP-KDO-Synthetase"/>
    <property type="match status" value="1"/>
</dbReference>
<dbReference type="Proteomes" id="UP000660262">
    <property type="component" value="Unassembled WGS sequence"/>
</dbReference>
<dbReference type="Pfam" id="PF02348">
    <property type="entry name" value="CTP_transf_3"/>
    <property type="match status" value="1"/>
</dbReference>
<dbReference type="Gene3D" id="3.90.550.10">
    <property type="entry name" value="Spore Coat Polysaccharide Biosynthesis Protein SpsA, Chain A"/>
    <property type="match status" value="1"/>
</dbReference>
<dbReference type="GO" id="GO:1901137">
    <property type="term" value="P:carbohydrate derivative biosynthetic process"/>
    <property type="evidence" value="ECO:0007669"/>
    <property type="project" value="UniProtKB-ARBA"/>
</dbReference>
<dbReference type="InterPro" id="IPR029044">
    <property type="entry name" value="Nucleotide-diphossugar_trans"/>
</dbReference>
<dbReference type="PANTHER" id="PTHR42866:SF2">
    <property type="entry name" value="3-DEOXY-MANNO-OCTULOSONATE CYTIDYLYLTRANSFERASE, MITOCHONDRIAL"/>
    <property type="match status" value="1"/>
</dbReference>
<evidence type="ECO:0000256" key="3">
    <source>
        <dbReference type="ARBA" id="ARBA00022695"/>
    </source>
</evidence>
<dbReference type="NCBIfam" id="TIGR00466">
    <property type="entry name" value="kdsB"/>
    <property type="match status" value="1"/>
</dbReference>
<dbReference type="PANTHER" id="PTHR42866">
    <property type="entry name" value="3-DEOXY-MANNO-OCTULOSONATE CYTIDYLYLTRANSFERASE"/>
    <property type="match status" value="1"/>
</dbReference>
<comment type="caution">
    <text evidence="10">The sequence shown here is derived from an EMBL/GenBank/DDBJ whole genome shotgun (WGS) entry which is preliminary data.</text>
</comment>
<evidence type="ECO:0000313" key="11">
    <source>
        <dbReference type="Proteomes" id="UP000660262"/>
    </source>
</evidence>
<sequence>MGCGASVPSSAAPSVSPSPAPVTEAAATPAPVSGVLGVIPARYGSTRFPGKPLADLAGKPMIWHTYHNAKTSAVLTKLVVATDDERIQKVVEEFGGEVVMTDVNLENGTERCHAVLTQLQSKGERYDVVVNIQGDEPFIEGSHVDEVARVVLQSDAVMGTLARPHIDEADVVGVNNVKVVLDVNGFALYFSRAVIPHNKKGTYDPNCRYWRKLGIYSYRADFLPTYITMPESLLQKAEDLEQNKVIEAGHRIKVGIVNEAVHGVDTPAQLDDLNDQVKKGLIKVPSLVVKS</sequence>
<dbReference type="GO" id="GO:0016020">
    <property type="term" value="C:membrane"/>
    <property type="evidence" value="ECO:0007669"/>
    <property type="project" value="UniProtKB-SubCell"/>
</dbReference>
<proteinExistence type="inferred from homology"/>
<dbReference type="FunFam" id="3.90.550.10:FF:000011">
    <property type="entry name" value="3-deoxy-manno-octulosonate cytidylyltransferase"/>
    <property type="match status" value="1"/>
</dbReference>
<organism evidence="10 11">
    <name type="scientific">Pycnococcus provasolii</name>
    <dbReference type="NCBI Taxonomy" id="41880"/>
    <lineage>
        <taxon>Eukaryota</taxon>
        <taxon>Viridiplantae</taxon>
        <taxon>Chlorophyta</taxon>
        <taxon>Pseudoscourfieldiophyceae</taxon>
        <taxon>Pseudoscourfieldiales</taxon>
        <taxon>Pycnococcaceae</taxon>
        <taxon>Pycnococcus</taxon>
    </lineage>
</organism>
<evidence type="ECO:0000256" key="1">
    <source>
        <dbReference type="ARBA" id="ARBA00004370"/>
    </source>
</evidence>
<feature type="region of interest" description="Disordered" evidence="9">
    <location>
        <begin position="1"/>
        <end position="27"/>
    </location>
</feature>
<dbReference type="OrthoDB" id="10262032at2759"/>
<comment type="catalytic activity">
    <reaction evidence="4">
        <text>3-deoxy-alpha-D-manno-oct-2-ulosonate + CTP = CMP-3-deoxy-beta-D-manno-octulosonate + diphosphate</text>
        <dbReference type="Rhea" id="RHEA:23448"/>
        <dbReference type="ChEBI" id="CHEBI:33019"/>
        <dbReference type="ChEBI" id="CHEBI:37563"/>
        <dbReference type="ChEBI" id="CHEBI:85986"/>
        <dbReference type="ChEBI" id="CHEBI:85987"/>
        <dbReference type="EC" id="2.7.7.38"/>
    </reaction>
</comment>
<evidence type="ECO:0000256" key="2">
    <source>
        <dbReference type="ARBA" id="ARBA00022679"/>
    </source>
</evidence>
<dbReference type="NCBIfam" id="NF003950">
    <property type="entry name" value="PRK05450.1-3"/>
    <property type="match status" value="1"/>
</dbReference>
<dbReference type="EMBL" id="BNJQ01000003">
    <property type="protein sequence ID" value="GHP02291.1"/>
    <property type="molecule type" value="Genomic_DNA"/>
</dbReference>
<dbReference type="GO" id="GO:0005829">
    <property type="term" value="C:cytosol"/>
    <property type="evidence" value="ECO:0007669"/>
    <property type="project" value="TreeGrafter"/>
</dbReference>
<dbReference type="GO" id="GO:0008690">
    <property type="term" value="F:3-deoxy-manno-octulosonate cytidylyltransferase activity"/>
    <property type="evidence" value="ECO:0007669"/>
    <property type="project" value="UniProtKB-EC"/>
</dbReference>
<evidence type="ECO:0000256" key="4">
    <source>
        <dbReference type="ARBA" id="ARBA00050198"/>
    </source>
</evidence>
<evidence type="ECO:0000256" key="6">
    <source>
        <dbReference type="ARBA" id="ARBA00060845"/>
    </source>
</evidence>
<reference evidence="10" key="1">
    <citation type="submission" date="2020-10" db="EMBL/GenBank/DDBJ databases">
        <title>Unveiling of a novel bifunctional photoreceptor, Dualchrome1, isolated from a cosmopolitan green alga.</title>
        <authorList>
            <person name="Suzuki S."/>
            <person name="Kawachi M."/>
        </authorList>
    </citation>
    <scope>NUCLEOTIDE SEQUENCE</scope>
    <source>
        <strain evidence="10">NIES 2893</strain>
    </source>
</reference>
<keyword evidence="11" id="KW-1185">Reference proteome</keyword>
<protein>
    <recommendedName>
        <fullName evidence="7">3-deoxy-manno-octulosonate cytidylyltransferase</fullName>
        <ecNumber evidence="7">2.7.7.38</ecNumber>
    </recommendedName>
    <alternativeName>
        <fullName evidence="8">CMP-2-keto-3-deoxyoctulosonic acid synthase</fullName>
    </alternativeName>
</protein>
<dbReference type="NCBIfam" id="NF003952">
    <property type="entry name" value="PRK05450.1-5"/>
    <property type="match status" value="1"/>
</dbReference>
<evidence type="ECO:0000256" key="8">
    <source>
        <dbReference type="ARBA" id="ARBA00082857"/>
    </source>
</evidence>
<dbReference type="InterPro" id="IPR004528">
    <property type="entry name" value="KdsB"/>
</dbReference>
<dbReference type="SUPFAM" id="SSF53448">
    <property type="entry name" value="Nucleotide-diphospho-sugar transferases"/>
    <property type="match status" value="1"/>
</dbReference>